<evidence type="ECO:0000313" key="1">
    <source>
        <dbReference type="EMBL" id="GAK71028.1"/>
    </source>
</evidence>
<reference evidence="1 2" key="1">
    <citation type="submission" date="2014-08" db="EMBL/GenBank/DDBJ databases">
        <title>Whole genome shotgun sequence of Rhizobium rubi NBRC 13261.</title>
        <authorList>
            <person name="Katano-Makiyama Y."/>
            <person name="Hosoyama A."/>
            <person name="Hashimoto M."/>
            <person name="Hosoyama Y."/>
            <person name="Noguchi M."/>
            <person name="Tsuchikane K."/>
            <person name="Uohara A."/>
            <person name="Ohji S."/>
            <person name="Ichikawa N."/>
            <person name="Kimura A."/>
            <person name="Yamazoe A."/>
            <person name="Fujita N."/>
        </authorList>
    </citation>
    <scope>NUCLEOTIDE SEQUENCE [LARGE SCALE GENOMIC DNA]</scope>
    <source>
        <strain evidence="1 2">NBRC 13261</strain>
    </source>
</reference>
<comment type="caution">
    <text evidence="1">The sequence shown here is derived from an EMBL/GenBank/DDBJ whole genome shotgun (WGS) entry which is preliminary data.</text>
</comment>
<organism evidence="1 2">
    <name type="scientific">Agrobacterium rubi TR3 = NBRC 13261</name>
    <dbReference type="NCBI Taxonomy" id="1368415"/>
    <lineage>
        <taxon>Bacteria</taxon>
        <taxon>Pseudomonadati</taxon>
        <taxon>Pseudomonadota</taxon>
        <taxon>Alphaproteobacteria</taxon>
        <taxon>Hyphomicrobiales</taxon>
        <taxon>Rhizobiaceae</taxon>
        <taxon>Rhizobium/Agrobacterium group</taxon>
        <taxon>Agrobacterium</taxon>
    </lineage>
</organism>
<gene>
    <name evidence="1" type="ORF">RRU01S_14_02520</name>
</gene>
<dbReference type="EMBL" id="BBJU01000014">
    <property type="protein sequence ID" value="GAK71028.1"/>
    <property type="molecule type" value="Genomic_DNA"/>
</dbReference>
<dbReference type="AlphaFoldDB" id="A0A081CWI2"/>
<evidence type="ECO:0000313" key="2">
    <source>
        <dbReference type="Proteomes" id="UP000028701"/>
    </source>
</evidence>
<sequence length="75" mass="8330">MSFNICQNVAVAKHVAQKPRPPTFESYGRACKTVAKYDTTPHDRLSMIALSLYMSARAGAAEKPSCPWTAQERQD</sequence>
<name>A0A081CWI2_9HYPH</name>
<protein>
    <submittedName>
        <fullName evidence="1">Uncharacterized protein</fullName>
    </submittedName>
</protein>
<accession>A0A081CWI2</accession>
<proteinExistence type="predicted"/>
<dbReference type="Proteomes" id="UP000028701">
    <property type="component" value="Unassembled WGS sequence"/>
</dbReference>